<evidence type="ECO:0000313" key="2">
    <source>
        <dbReference type="Proteomes" id="UP000256964"/>
    </source>
</evidence>
<evidence type="ECO:0000313" key="1">
    <source>
        <dbReference type="EMBL" id="RDX40564.1"/>
    </source>
</evidence>
<protein>
    <submittedName>
        <fullName evidence="1">Uncharacterized protein</fullName>
    </submittedName>
</protein>
<dbReference type="EMBL" id="KZ857548">
    <property type="protein sequence ID" value="RDX40564.1"/>
    <property type="molecule type" value="Genomic_DNA"/>
</dbReference>
<sequence length="150" mass="16254">MHGDATYVWRRALSPRTRLERIWVISAVTSAGTATSAMVDASRTESRGRADWLATWGAGLGLPRATSRRAHASLSSLSQRTACTVSLADRPSGSCLVYTLLSPTLKFLLLLLLLPEVVRVSVCASLTVLGSLQLCPTFTITECLFRRSLC</sequence>
<keyword evidence="2" id="KW-1185">Reference proteome</keyword>
<proteinExistence type="predicted"/>
<dbReference type="AlphaFoldDB" id="A0A371CJV4"/>
<gene>
    <name evidence="1" type="ORF">OH76DRAFT_332690</name>
</gene>
<reference evidence="1 2" key="1">
    <citation type="journal article" date="2018" name="Biotechnol. Biofuels">
        <title>Integrative visual omics of the white-rot fungus Polyporus brumalis exposes the biotechnological potential of its oxidative enzymes for delignifying raw plant biomass.</title>
        <authorList>
            <person name="Miyauchi S."/>
            <person name="Rancon A."/>
            <person name="Drula E."/>
            <person name="Hage H."/>
            <person name="Chaduli D."/>
            <person name="Favel A."/>
            <person name="Grisel S."/>
            <person name="Henrissat B."/>
            <person name="Herpoel-Gimbert I."/>
            <person name="Ruiz-Duenas F.J."/>
            <person name="Chevret D."/>
            <person name="Hainaut M."/>
            <person name="Lin J."/>
            <person name="Wang M."/>
            <person name="Pangilinan J."/>
            <person name="Lipzen A."/>
            <person name="Lesage-Meessen L."/>
            <person name="Navarro D."/>
            <person name="Riley R."/>
            <person name="Grigoriev I.V."/>
            <person name="Zhou S."/>
            <person name="Raouche S."/>
            <person name="Rosso M.N."/>
        </authorList>
    </citation>
    <scope>NUCLEOTIDE SEQUENCE [LARGE SCALE GENOMIC DNA]</scope>
    <source>
        <strain evidence="1 2">BRFM 1820</strain>
    </source>
</reference>
<dbReference type="Proteomes" id="UP000256964">
    <property type="component" value="Unassembled WGS sequence"/>
</dbReference>
<accession>A0A371CJV4</accession>
<name>A0A371CJV4_9APHY</name>
<organism evidence="1 2">
    <name type="scientific">Lentinus brumalis</name>
    <dbReference type="NCBI Taxonomy" id="2498619"/>
    <lineage>
        <taxon>Eukaryota</taxon>
        <taxon>Fungi</taxon>
        <taxon>Dikarya</taxon>
        <taxon>Basidiomycota</taxon>
        <taxon>Agaricomycotina</taxon>
        <taxon>Agaricomycetes</taxon>
        <taxon>Polyporales</taxon>
        <taxon>Polyporaceae</taxon>
        <taxon>Lentinus</taxon>
    </lineage>
</organism>